<organism evidence="1 2">
    <name type="scientific">Cetraspora pellucida</name>
    <dbReference type="NCBI Taxonomy" id="1433469"/>
    <lineage>
        <taxon>Eukaryota</taxon>
        <taxon>Fungi</taxon>
        <taxon>Fungi incertae sedis</taxon>
        <taxon>Mucoromycota</taxon>
        <taxon>Glomeromycotina</taxon>
        <taxon>Glomeromycetes</taxon>
        <taxon>Diversisporales</taxon>
        <taxon>Gigasporaceae</taxon>
        <taxon>Cetraspora</taxon>
    </lineage>
</organism>
<dbReference type="OrthoDB" id="2424309at2759"/>
<reference evidence="1" key="1">
    <citation type="submission" date="2021-06" db="EMBL/GenBank/DDBJ databases">
        <authorList>
            <person name="Kallberg Y."/>
            <person name="Tangrot J."/>
            <person name="Rosling A."/>
        </authorList>
    </citation>
    <scope>NUCLEOTIDE SEQUENCE</scope>
    <source>
        <strain evidence="1">FL966</strain>
    </source>
</reference>
<protein>
    <submittedName>
        <fullName evidence="1">882_t:CDS:1</fullName>
    </submittedName>
</protein>
<name>A0A9N9F1P2_9GLOM</name>
<gene>
    <name evidence="1" type="ORF">CPELLU_LOCUS2584</name>
</gene>
<dbReference type="EMBL" id="CAJVQA010001136">
    <property type="protein sequence ID" value="CAG8503855.1"/>
    <property type="molecule type" value="Genomic_DNA"/>
</dbReference>
<evidence type="ECO:0000313" key="1">
    <source>
        <dbReference type="EMBL" id="CAG8503855.1"/>
    </source>
</evidence>
<accession>A0A9N9F1P2</accession>
<proteinExistence type="predicted"/>
<dbReference type="AlphaFoldDB" id="A0A9N9F1P2"/>
<dbReference type="PANTHER" id="PTHR47718">
    <property type="entry name" value="OS01G0519700 PROTEIN"/>
    <property type="match status" value="1"/>
</dbReference>
<dbReference type="PANTHER" id="PTHR47718:SF6">
    <property type="entry name" value="PROTEIN FAR1-RELATED SEQUENCE"/>
    <property type="match status" value="1"/>
</dbReference>
<comment type="caution">
    <text evidence="1">The sequence shown here is derived from an EMBL/GenBank/DDBJ whole genome shotgun (WGS) entry which is preliminary data.</text>
</comment>
<dbReference type="Proteomes" id="UP000789759">
    <property type="component" value="Unassembled WGS sequence"/>
</dbReference>
<evidence type="ECO:0000313" key="2">
    <source>
        <dbReference type="Proteomes" id="UP000789759"/>
    </source>
</evidence>
<sequence length="284" mass="33074">MAEMFEKSNHTKYINKVENTSLLTSFKEEKDAASMSNWLDSQKEHDPQWIVVRDWDKDNILTKLLWMTPEQVENWIQFSDCILNDVTYKTNCYSMVLLLFVEFNQILKATNKQPAVIITDADPAVDSTVCQVFVQNYPIHYAFHMIQNINKHLRNLLASNYENFIETFYICRNSFAKETFERSDDQEIEIPDASVADIQQILLKELIHLVERLNNVIEADQWALNTSNQCMKKEVPKNSKDIVRNVARLAIIKKTAKHNFISEIVGIWIACSIVQIEVIIVKLK</sequence>
<keyword evidence="2" id="KW-1185">Reference proteome</keyword>